<feature type="compositionally biased region" description="Basic and acidic residues" evidence="1">
    <location>
        <begin position="572"/>
        <end position="581"/>
    </location>
</feature>
<evidence type="ECO:0000313" key="5">
    <source>
        <dbReference type="EMBL" id="CAL4774218.1"/>
    </source>
</evidence>
<sequence length="596" mass="65950">MLRSAIAFLAILAITAEEQCLTEDCSFTDDTSFLQDKIQVSQRLATNSVSEMAESEVITPNSNQVDRSTFGTRVVHFPPWIYIGIAVYLVILAIHEWFVYKGMKPLGVRGPVHLSWSVQIMGLWNSMAGFMGMSMQIPISLDFALSLNRGATESGLFLSAGIITGLLAMVAGKWLVDETRWNQRFVRGLMIVIPVICMFLSLASAVFVNETANSPNVNMVWWVMLAFIQVSSFIGPLTVVPGILFWTKITVHESKTFWMIMTQCARNVGLVVGPLVFTILKTLVTGDGERVSPRSMMAWINIFLLFQALVSSFFGISIMPTEIPNEPPKGDGHDSCDFALTGDIKPEELPDSAREEIVWRMIWYAVERPFTLAAVEVSTLMMLEVFYGWDPYWTGLCFTAVCSVGIVMSIFTTVMLMKGKFQESWVFMIAAASSIFGSILLFEIVPSAGWVLLVADCVIYTGATVANGIAEGWASRAAKEGSRFSNTEYRVRQLSAVTLGRFLGPIIGRFLVDYGGRNVYAVVQLVACFAGTRTVYKTCSLVWAGNARKLEAEKKKGNAEKLLPSPEKKDIKEDIKVKVPEEEAVEDSTEASPSDR</sequence>
<accession>A0A9P1CAV2</accession>
<keyword evidence="2" id="KW-1133">Transmembrane helix</keyword>
<dbReference type="InterPro" id="IPR036259">
    <property type="entry name" value="MFS_trans_sf"/>
</dbReference>
<dbReference type="AlphaFoldDB" id="A0A9P1CAV2"/>
<feature type="transmembrane region" description="Helical" evidence="2">
    <location>
        <begin position="220"/>
        <end position="246"/>
    </location>
</feature>
<proteinExistence type="predicted"/>
<keyword evidence="6" id="KW-1185">Reference proteome</keyword>
<feature type="transmembrane region" description="Helical" evidence="2">
    <location>
        <begin position="296"/>
        <end position="319"/>
    </location>
</feature>
<feature type="transmembrane region" description="Helical" evidence="2">
    <location>
        <begin position="188"/>
        <end position="208"/>
    </location>
</feature>
<dbReference type="Proteomes" id="UP001152797">
    <property type="component" value="Unassembled WGS sequence"/>
</dbReference>
<dbReference type="OrthoDB" id="430632at2759"/>
<organism evidence="4">
    <name type="scientific">Cladocopium goreaui</name>
    <dbReference type="NCBI Taxonomy" id="2562237"/>
    <lineage>
        <taxon>Eukaryota</taxon>
        <taxon>Sar</taxon>
        <taxon>Alveolata</taxon>
        <taxon>Dinophyceae</taxon>
        <taxon>Suessiales</taxon>
        <taxon>Symbiodiniaceae</taxon>
        <taxon>Cladocopium</taxon>
    </lineage>
</organism>
<dbReference type="EMBL" id="CAMXCT030001114">
    <property type="protein sequence ID" value="CAL4774218.1"/>
    <property type="molecule type" value="Genomic_DNA"/>
</dbReference>
<evidence type="ECO:0000313" key="6">
    <source>
        <dbReference type="Proteomes" id="UP001152797"/>
    </source>
</evidence>
<reference evidence="5 6" key="2">
    <citation type="submission" date="2024-05" db="EMBL/GenBank/DDBJ databases">
        <authorList>
            <person name="Chen Y."/>
            <person name="Shah S."/>
            <person name="Dougan E. K."/>
            <person name="Thang M."/>
            <person name="Chan C."/>
        </authorList>
    </citation>
    <scope>NUCLEOTIDE SEQUENCE [LARGE SCALE GENOMIC DNA]</scope>
</reference>
<gene>
    <name evidence="4" type="ORF">C1SCF055_LOCUS14219</name>
</gene>
<protein>
    <submittedName>
        <fullName evidence="4">Uncharacterized protein</fullName>
    </submittedName>
</protein>
<reference evidence="4" key="1">
    <citation type="submission" date="2022-10" db="EMBL/GenBank/DDBJ databases">
        <authorList>
            <person name="Chen Y."/>
            <person name="Dougan E. K."/>
            <person name="Chan C."/>
            <person name="Rhodes N."/>
            <person name="Thang M."/>
        </authorList>
    </citation>
    <scope>NUCLEOTIDE SEQUENCE</scope>
</reference>
<dbReference type="EMBL" id="CAMXCT010001114">
    <property type="protein sequence ID" value="CAI3986906.1"/>
    <property type="molecule type" value="Genomic_DNA"/>
</dbReference>
<feature type="transmembrane region" description="Helical" evidence="2">
    <location>
        <begin position="155"/>
        <end position="176"/>
    </location>
</feature>
<keyword evidence="2" id="KW-0812">Transmembrane</keyword>
<feature type="chain" id="PRO_5043270282" evidence="3">
    <location>
        <begin position="17"/>
        <end position="596"/>
    </location>
</feature>
<evidence type="ECO:0000256" key="1">
    <source>
        <dbReference type="SAM" id="MobiDB-lite"/>
    </source>
</evidence>
<comment type="caution">
    <text evidence="4">The sequence shown here is derived from an EMBL/GenBank/DDBJ whole genome shotgun (WGS) entry which is preliminary data.</text>
</comment>
<feature type="transmembrane region" description="Helical" evidence="2">
    <location>
        <begin position="267"/>
        <end position="284"/>
    </location>
</feature>
<feature type="transmembrane region" description="Helical" evidence="2">
    <location>
        <begin position="393"/>
        <end position="417"/>
    </location>
</feature>
<keyword evidence="3" id="KW-0732">Signal</keyword>
<feature type="transmembrane region" description="Helical" evidence="2">
    <location>
        <begin position="80"/>
        <end position="100"/>
    </location>
</feature>
<feature type="region of interest" description="Disordered" evidence="1">
    <location>
        <begin position="572"/>
        <end position="596"/>
    </location>
</feature>
<evidence type="ECO:0000313" key="4">
    <source>
        <dbReference type="EMBL" id="CAI3986906.1"/>
    </source>
</evidence>
<feature type="signal peptide" evidence="3">
    <location>
        <begin position="1"/>
        <end position="16"/>
    </location>
</feature>
<evidence type="ECO:0000256" key="3">
    <source>
        <dbReference type="SAM" id="SignalP"/>
    </source>
</evidence>
<feature type="transmembrane region" description="Helical" evidence="2">
    <location>
        <begin position="112"/>
        <end position="135"/>
    </location>
</feature>
<evidence type="ECO:0000256" key="2">
    <source>
        <dbReference type="SAM" id="Phobius"/>
    </source>
</evidence>
<dbReference type="Gene3D" id="1.20.1250.20">
    <property type="entry name" value="MFS general substrate transporter like domains"/>
    <property type="match status" value="1"/>
</dbReference>
<keyword evidence="2" id="KW-0472">Membrane</keyword>
<dbReference type="SUPFAM" id="SSF103473">
    <property type="entry name" value="MFS general substrate transporter"/>
    <property type="match status" value="1"/>
</dbReference>
<dbReference type="EMBL" id="CAMXCT020001114">
    <property type="protein sequence ID" value="CAL1140281.1"/>
    <property type="molecule type" value="Genomic_DNA"/>
</dbReference>
<name>A0A9P1CAV2_9DINO</name>